<name>A0A383W6J3_TETOB</name>
<accession>A0A383W6J3</accession>
<gene>
    <name evidence="2" type="ORF">BQ4739_LOCUS12492</name>
</gene>
<evidence type="ECO:0000313" key="2">
    <source>
        <dbReference type="EMBL" id="SZX72306.1"/>
    </source>
</evidence>
<dbReference type="Proteomes" id="UP000256970">
    <property type="component" value="Unassembled WGS sequence"/>
</dbReference>
<feature type="region of interest" description="Disordered" evidence="1">
    <location>
        <begin position="12"/>
        <end position="32"/>
    </location>
</feature>
<feature type="compositionally biased region" description="Basic and acidic residues" evidence="1">
    <location>
        <begin position="78"/>
        <end position="97"/>
    </location>
</feature>
<dbReference type="EMBL" id="FNXT01001125">
    <property type="protein sequence ID" value="SZX72306.1"/>
    <property type="molecule type" value="Genomic_DNA"/>
</dbReference>
<feature type="region of interest" description="Disordered" evidence="1">
    <location>
        <begin position="63"/>
        <end position="104"/>
    </location>
</feature>
<dbReference type="AlphaFoldDB" id="A0A383W6J3"/>
<evidence type="ECO:0000256" key="1">
    <source>
        <dbReference type="SAM" id="MobiDB-lite"/>
    </source>
</evidence>
<proteinExistence type="predicted"/>
<keyword evidence="3" id="KW-1185">Reference proteome</keyword>
<evidence type="ECO:0000313" key="3">
    <source>
        <dbReference type="Proteomes" id="UP000256970"/>
    </source>
</evidence>
<sequence length="104" mass="11304">MYDYDEDFQAAVDRSLAEKDPDELPDSVSSMGEYLAEQLSQLVYGQSAAQHAQAVEEAAAAARQKQLEEVAAAPALGKEGKDADKDEKPGKGDDKSSFKLPWKK</sequence>
<reference evidence="2 3" key="1">
    <citation type="submission" date="2016-10" db="EMBL/GenBank/DDBJ databases">
        <authorList>
            <person name="Cai Z."/>
        </authorList>
    </citation>
    <scope>NUCLEOTIDE SEQUENCE [LARGE SCALE GENOMIC DNA]</scope>
</reference>
<protein>
    <submittedName>
        <fullName evidence="2">Uncharacterized protein</fullName>
    </submittedName>
</protein>
<organism evidence="2 3">
    <name type="scientific">Tetradesmus obliquus</name>
    <name type="common">Green alga</name>
    <name type="synonym">Acutodesmus obliquus</name>
    <dbReference type="NCBI Taxonomy" id="3088"/>
    <lineage>
        <taxon>Eukaryota</taxon>
        <taxon>Viridiplantae</taxon>
        <taxon>Chlorophyta</taxon>
        <taxon>core chlorophytes</taxon>
        <taxon>Chlorophyceae</taxon>
        <taxon>CS clade</taxon>
        <taxon>Sphaeropleales</taxon>
        <taxon>Scenedesmaceae</taxon>
        <taxon>Tetradesmus</taxon>
    </lineage>
</organism>